<feature type="signal peptide" evidence="1">
    <location>
        <begin position="1"/>
        <end position="18"/>
    </location>
</feature>
<reference evidence="2" key="1">
    <citation type="journal article" date="2018" name="PLoS Negl. Trop. Dis.">
        <title>Sialome diversity of ticks revealed by RNAseq of single tick salivary glands.</title>
        <authorList>
            <person name="Perner J."/>
            <person name="Kropackova S."/>
            <person name="Kopacek P."/>
            <person name="Ribeiro J.M."/>
        </authorList>
    </citation>
    <scope>NUCLEOTIDE SEQUENCE</scope>
    <source>
        <strain evidence="2">Siblings of single egg batch collected in Ceske Budejovice</strain>
        <tissue evidence="2">Salivary glands</tissue>
    </source>
</reference>
<keyword evidence="1" id="KW-0732">Signal</keyword>
<protein>
    <submittedName>
        <fullName evidence="2">Putative secreted protein</fullName>
    </submittedName>
</protein>
<organism evidence="2">
    <name type="scientific">Ixodes ricinus</name>
    <name type="common">Common tick</name>
    <name type="synonym">Acarus ricinus</name>
    <dbReference type="NCBI Taxonomy" id="34613"/>
    <lineage>
        <taxon>Eukaryota</taxon>
        <taxon>Metazoa</taxon>
        <taxon>Ecdysozoa</taxon>
        <taxon>Arthropoda</taxon>
        <taxon>Chelicerata</taxon>
        <taxon>Arachnida</taxon>
        <taxon>Acari</taxon>
        <taxon>Parasitiformes</taxon>
        <taxon>Ixodida</taxon>
        <taxon>Ixodoidea</taxon>
        <taxon>Ixodidae</taxon>
        <taxon>Ixodinae</taxon>
        <taxon>Ixodes</taxon>
    </lineage>
</organism>
<proteinExistence type="predicted"/>
<dbReference type="EMBL" id="GEGO01002903">
    <property type="protein sequence ID" value="JAR92501.1"/>
    <property type="molecule type" value="Transcribed_RNA"/>
</dbReference>
<sequence length="97" mass="11017">MSTAPSVLSLLLLGGTQSKFFALPDCARQRPEFRPERWNMYDATIQDKDWTNNTFEGWNTGFQKLVGHAHPNVWRLVECLQLHEALVATALTQAWSG</sequence>
<accession>A0A147BP30</accession>
<name>A0A147BP30_IXORI</name>
<dbReference type="AlphaFoldDB" id="A0A147BP30"/>
<evidence type="ECO:0000313" key="2">
    <source>
        <dbReference type="EMBL" id="JAR92501.1"/>
    </source>
</evidence>
<feature type="chain" id="PRO_5007542662" evidence="1">
    <location>
        <begin position="19"/>
        <end position="97"/>
    </location>
</feature>
<evidence type="ECO:0000256" key="1">
    <source>
        <dbReference type="SAM" id="SignalP"/>
    </source>
</evidence>